<protein>
    <submittedName>
        <fullName evidence="1">Uncharacterized protein</fullName>
    </submittedName>
</protein>
<dbReference type="AlphaFoldDB" id="A0A928UU65"/>
<gene>
    <name evidence="1" type="ORF">C4F49_03835</name>
</gene>
<name>A0A928UU65_9SPHI</name>
<dbReference type="RefSeq" id="WP_196935911.1">
    <property type="nucleotide sequence ID" value="NZ_MU158698.1"/>
</dbReference>
<evidence type="ECO:0000313" key="2">
    <source>
        <dbReference type="Proteomes" id="UP000616201"/>
    </source>
</evidence>
<organism evidence="1 2">
    <name type="scientific">Sphingobacterium hungaricum</name>
    <dbReference type="NCBI Taxonomy" id="2082723"/>
    <lineage>
        <taxon>Bacteria</taxon>
        <taxon>Pseudomonadati</taxon>
        <taxon>Bacteroidota</taxon>
        <taxon>Sphingobacteriia</taxon>
        <taxon>Sphingobacteriales</taxon>
        <taxon>Sphingobacteriaceae</taxon>
        <taxon>Sphingobacterium</taxon>
    </lineage>
</organism>
<sequence>MNFDIITLENLDKSESLPKIVSDQFEETYFVKFGEEHVGVGLYLQDSENCVLAIVGNSEDEYKTLGSYGTSDEHSKLMIHGLKIAFEAYLRSFKGDSAIGKMEIDKD</sequence>
<dbReference type="Proteomes" id="UP000616201">
    <property type="component" value="Unassembled WGS sequence"/>
</dbReference>
<proteinExistence type="predicted"/>
<keyword evidence="2" id="KW-1185">Reference proteome</keyword>
<evidence type="ECO:0000313" key="1">
    <source>
        <dbReference type="EMBL" id="MBE8712807.1"/>
    </source>
</evidence>
<reference evidence="1" key="1">
    <citation type="submission" date="2018-02" db="EMBL/GenBank/DDBJ databases">
        <authorList>
            <person name="Vasarhelyi B.M."/>
            <person name="Deshmukh S."/>
            <person name="Balint B."/>
            <person name="Kukolya J."/>
        </authorList>
    </citation>
    <scope>NUCLEOTIDE SEQUENCE</scope>
    <source>
        <strain evidence="1">KB22</strain>
    </source>
</reference>
<accession>A0A928UU65</accession>
<comment type="caution">
    <text evidence="1">The sequence shown here is derived from an EMBL/GenBank/DDBJ whole genome shotgun (WGS) entry which is preliminary data.</text>
</comment>
<dbReference type="EMBL" id="PRDK01000003">
    <property type="protein sequence ID" value="MBE8712807.1"/>
    <property type="molecule type" value="Genomic_DNA"/>
</dbReference>